<evidence type="ECO:0000256" key="3">
    <source>
        <dbReference type="ARBA" id="ARBA00022449"/>
    </source>
</evidence>
<dbReference type="GO" id="GO:0015385">
    <property type="term" value="F:sodium:proton antiporter activity"/>
    <property type="evidence" value="ECO:0007669"/>
    <property type="project" value="InterPro"/>
</dbReference>
<dbReference type="GO" id="GO:0098719">
    <property type="term" value="P:sodium ion import across plasma membrane"/>
    <property type="evidence" value="ECO:0007669"/>
    <property type="project" value="TreeGrafter"/>
</dbReference>
<feature type="transmembrane region" description="Helical" evidence="11">
    <location>
        <begin position="327"/>
        <end position="345"/>
    </location>
</feature>
<evidence type="ECO:0000256" key="5">
    <source>
        <dbReference type="ARBA" id="ARBA00022692"/>
    </source>
</evidence>
<sequence>PRGRECDTLNLFSTVAAVLGLTALLNYVNERYLRLPQTIGLMMLALGFTVLLAVAGRLGVLGDFTRFKDFVSHLSLSDTLLKGMLCFMLFAGSINVKAHPLGEEKWVVLTLAIGATIIAAILIGLSTWVLFATFGIALGLVYAFVFGALISPTDPIAALAILGKVGLPPRLEAIIDGESLFNDGVGVVLFSIALTVALGTSQPTLMDAVVMFLREVLGGVVLGLVAAALMHHMLLRTVDFGTQVLISLAIVAMAYAIAEHIAVSGPIATVIIGLVVGNATLPRLKQRERVPFATFWRAIDEGLNAMLFVLIGLHIAVVPFSTGGGPAAASAIVICLVSRWISVYFPLTALSRAGILEANTVGLSNLLTWAGLRGGLAIAMALSLPASPEKDLILQMTYGVVAFSIIVQGLTVGRIFKADRLARLLTSS</sequence>
<keyword evidence="7" id="KW-0915">Sodium</keyword>
<keyword evidence="4" id="KW-1003">Cell membrane</keyword>
<dbReference type="InterPro" id="IPR006153">
    <property type="entry name" value="Cation/H_exchanger_TM"/>
</dbReference>
<dbReference type="GO" id="GO:0051453">
    <property type="term" value="P:regulation of intracellular pH"/>
    <property type="evidence" value="ECO:0007669"/>
    <property type="project" value="TreeGrafter"/>
</dbReference>
<feature type="transmembrane region" description="Helical" evidence="11">
    <location>
        <begin position="302"/>
        <end position="321"/>
    </location>
</feature>
<name>X0RZI9_9ZZZZ</name>
<comment type="caution">
    <text evidence="13">The sequence shown here is derived from an EMBL/GenBank/DDBJ whole genome shotgun (WGS) entry which is preliminary data.</text>
</comment>
<dbReference type="Pfam" id="PF00999">
    <property type="entry name" value="Na_H_Exchanger"/>
    <property type="match status" value="1"/>
</dbReference>
<dbReference type="Gene3D" id="6.10.140.1330">
    <property type="match status" value="1"/>
</dbReference>
<evidence type="ECO:0000256" key="4">
    <source>
        <dbReference type="ARBA" id="ARBA00022475"/>
    </source>
</evidence>
<feature type="transmembrane region" description="Helical" evidence="11">
    <location>
        <begin position="41"/>
        <end position="60"/>
    </location>
</feature>
<evidence type="ECO:0000256" key="1">
    <source>
        <dbReference type="ARBA" id="ARBA00004651"/>
    </source>
</evidence>
<comment type="subcellular location">
    <subcellularLocation>
        <location evidence="1">Cell membrane</location>
        <topology evidence="1">Multi-pass membrane protein</topology>
    </subcellularLocation>
</comment>
<evidence type="ECO:0000256" key="9">
    <source>
        <dbReference type="ARBA" id="ARBA00023136"/>
    </source>
</evidence>
<keyword evidence="8" id="KW-0406">Ion transport</keyword>
<evidence type="ECO:0000313" key="13">
    <source>
        <dbReference type="EMBL" id="GAF69132.1"/>
    </source>
</evidence>
<dbReference type="EMBL" id="BARS01002544">
    <property type="protein sequence ID" value="GAF69132.1"/>
    <property type="molecule type" value="Genomic_DNA"/>
</dbReference>
<feature type="transmembrane region" description="Helical" evidence="11">
    <location>
        <begin position="12"/>
        <end position="29"/>
    </location>
</feature>
<feature type="transmembrane region" description="Helical" evidence="11">
    <location>
        <begin position="179"/>
        <end position="199"/>
    </location>
</feature>
<dbReference type="GO" id="GO:0015386">
    <property type="term" value="F:potassium:proton antiporter activity"/>
    <property type="evidence" value="ECO:0007669"/>
    <property type="project" value="TreeGrafter"/>
</dbReference>
<evidence type="ECO:0000256" key="11">
    <source>
        <dbReference type="SAM" id="Phobius"/>
    </source>
</evidence>
<evidence type="ECO:0000256" key="10">
    <source>
        <dbReference type="ARBA" id="ARBA00023201"/>
    </source>
</evidence>
<feature type="transmembrane region" description="Helical" evidence="11">
    <location>
        <begin position="366"/>
        <end position="386"/>
    </location>
</feature>
<proteinExistence type="predicted"/>
<keyword evidence="5 11" id="KW-0812">Transmembrane</keyword>
<feature type="non-terminal residue" evidence="13">
    <location>
        <position position="1"/>
    </location>
</feature>
<feature type="transmembrane region" description="Helical" evidence="11">
    <location>
        <begin position="211"/>
        <end position="230"/>
    </location>
</feature>
<evidence type="ECO:0000259" key="12">
    <source>
        <dbReference type="Pfam" id="PF00999"/>
    </source>
</evidence>
<protein>
    <recommendedName>
        <fullName evidence="12">Cation/H+ exchanger transmembrane domain-containing protein</fullName>
    </recommendedName>
</protein>
<feature type="transmembrane region" description="Helical" evidence="11">
    <location>
        <begin position="108"/>
        <end position="134"/>
    </location>
</feature>
<organism evidence="13">
    <name type="scientific">marine sediment metagenome</name>
    <dbReference type="NCBI Taxonomy" id="412755"/>
    <lineage>
        <taxon>unclassified sequences</taxon>
        <taxon>metagenomes</taxon>
        <taxon>ecological metagenomes</taxon>
    </lineage>
</organism>
<feature type="domain" description="Cation/H+ exchanger transmembrane" evidence="12">
    <location>
        <begin position="22"/>
        <end position="417"/>
    </location>
</feature>
<accession>X0RZI9</accession>
<dbReference type="InterPro" id="IPR018422">
    <property type="entry name" value="Cation/H_exchanger_CPA1"/>
</dbReference>
<evidence type="ECO:0000256" key="2">
    <source>
        <dbReference type="ARBA" id="ARBA00022448"/>
    </source>
</evidence>
<dbReference type="PANTHER" id="PTHR10110">
    <property type="entry name" value="SODIUM/HYDROGEN EXCHANGER"/>
    <property type="match status" value="1"/>
</dbReference>
<keyword evidence="10" id="KW-0739">Sodium transport</keyword>
<feature type="transmembrane region" description="Helical" evidence="11">
    <location>
        <begin position="263"/>
        <end position="281"/>
    </location>
</feature>
<feature type="transmembrane region" description="Helical" evidence="11">
    <location>
        <begin position="80"/>
        <end position="96"/>
    </location>
</feature>
<keyword evidence="2" id="KW-0813">Transport</keyword>
<keyword evidence="9 11" id="KW-0472">Membrane</keyword>
<dbReference type="PANTHER" id="PTHR10110:SF195">
    <property type="entry name" value="NA(+)_H(+) ANTIPORTER NHAS2"/>
    <property type="match status" value="1"/>
</dbReference>
<dbReference type="AlphaFoldDB" id="X0RZI9"/>
<dbReference type="GO" id="GO:0005886">
    <property type="term" value="C:plasma membrane"/>
    <property type="evidence" value="ECO:0007669"/>
    <property type="project" value="UniProtKB-SubCell"/>
</dbReference>
<keyword evidence="6 11" id="KW-1133">Transmembrane helix</keyword>
<reference evidence="13" key="1">
    <citation type="journal article" date="2014" name="Front. Microbiol.">
        <title>High frequency of phylogenetically diverse reductive dehalogenase-homologous genes in deep subseafloor sedimentary metagenomes.</title>
        <authorList>
            <person name="Kawai M."/>
            <person name="Futagami T."/>
            <person name="Toyoda A."/>
            <person name="Takaki Y."/>
            <person name="Nishi S."/>
            <person name="Hori S."/>
            <person name="Arai W."/>
            <person name="Tsubouchi T."/>
            <person name="Morono Y."/>
            <person name="Uchiyama I."/>
            <person name="Ito T."/>
            <person name="Fujiyama A."/>
            <person name="Inagaki F."/>
            <person name="Takami H."/>
        </authorList>
    </citation>
    <scope>NUCLEOTIDE SEQUENCE</scope>
    <source>
        <strain evidence="13">Expedition CK06-06</strain>
    </source>
</reference>
<feature type="transmembrane region" description="Helical" evidence="11">
    <location>
        <begin position="392"/>
        <end position="416"/>
    </location>
</feature>
<keyword evidence="3" id="KW-0050">Antiport</keyword>
<gene>
    <name evidence="13" type="ORF">S01H1_04857</name>
</gene>
<evidence type="ECO:0000256" key="8">
    <source>
        <dbReference type="ARBA" id="ARBA00023065"/>
    </source>
</evidence>
<evidence type="ECO:0000256" key="7">
    <source>
        <dbReference type="ARBA" id="ARBA00023053"/>
    </source>
</evidence>
<evidence type="ECO:0000256" key="6">
    <source>
        <dbReference type="ARBA" id="ARBA00022989"/>
    </source>
</evidence>